<dbReference type="EMBL" id="MH375644">
    <property type="protein sequence ID" value="AXC34443.1"/>
    <property type="molecule type" value="Genomic_DNA"/>
</dbReference>
<organism evidence="1 2">
    <name type="scientific">Vibrio phage YC</name>
    <dbReference type="NCBI Taxonomy" id="2267403"/>
    <lineage>
        <taxon>Viruses</taxon>
        <taxon>Duplodnaviria</taxon>
        <taxon>Heunggongvirae</taxon>
        <taxon>Uroviricota</taxon>
        <taxon>Caudoviricetes</taxon>
        <taxon>Pantevenvirales</taxon>
        <taxon>Ackermannviridae</taxon>
        <taxon>Campanilevirus</taxon>
        <taxon>Campanilevirus YC</taxon>
    </lineage>
</organism>
<dbReference type="RefSeq" id="YP_009838289.1">
    <property type="nucleotide sequence ID" value="NC_048709.1"/>
</dbReference>
<evidence type="ECO:0000313" key="1">
    <source>
        <dbReference type="EMBL" id="AXC34443.1"/>
    </source>
</evidence>
<dbReference type="KEGG" id="vg:55608521"/>
<keyword evidence="2" id="KW-1185">Reference proteome</keyword>
<proteinExistence type="predicted"/>
<reference evidence="1 2" key="1">
    <citation type="submission" date="2018-05" db="EMBL/GenBank/DDBJ databases">
        <title>The genome of Vibrio coralliilyticus phage YC.</title>
        <authorList>
            <person name="Benler S."/>
        </authorList>
    </citation>
    <scope>NUCLEOTIDE SEQUENCE [LARGE SCALE GENOMIC DNA]</scope>
</reference>
<evidence type="ECO:0000313" key="2">
    <source>
        <dbReference type="Proteomes" id="UP000260311"/>
    </source>
</evidence>
<dbReference type="GeneID" id="55608521"/>
<protein>
    <submittedName>
        <fullName evidence="1">Uncharacterized protein</fullName>
    </submittedName>
</protein>
<accession>A0A384ZS32</accession>
<name>A0A384ZS32_9CAUD</name>
<dbReference type="Proteomes" id="UP000260311">
    <property type="component" value="Segment"/>
</dbReference>
<sequence>MNIQNHLNSFAAASIADMASVFLSEMIGEDLEDSYVVKVGTYEGINTNMMLLDRDGDDFLLSQIFENREVGVFHDESQAQLVADSHPTMHCAVMTVASYMNDIIETYNRVAREELLK</sequence>